<dbReference type="Proteomes" id="UP000502998">
    <property type="component" value="Chromosome"/>
</dbReference>
<dbReference type="AlphaFoldDB" id="A0A679ISX2"/>
<sequence>MLTYYHFLVRKQGGNLVKIENLSSKVFDENRTEERKLMNQFIDFLKDDIIVIKTEGDNDGNFRDERTKDKDTRYSVRK</sequence>
<protein>
    <submittedName>
        <fullName evidence="2">Uncharacterized protein</fullName>
    </submittedName>
</protein>
<reference evidence="2 3" key="1">
    <citation type="submission" date="2020-02" db="EMBL/GenBank/DDBJ databases">
        <title>Characterization of vanA genotype vancomycin-resistant Enterococcus saigonensis VE80.</title>
        <authorList>
            <person name="Harada T."/>
            <person name="Motooka D."/>
            <person name="Nakamura S."/>
            <person name="Yamamoto Y."/>
            <person name="Kawahara R."/>
            <person name="Kawatsu K."/>
        </authorList>
    </citation>
    <scope>NUCLEOTIDE SEQUENCE [LARGE SCALE GENOMIC DNA]</scope>
    <source>
        <strain evidence="2 3">VE80</strain>
    </source>
</reference>
<proteinExistence type="predicted"/>
<dbReference type="KEGG" id="esg:EsVE80_21600"/>
<keyword evidence="3" id="KW-1185">Reference proteome</keyword>
<evidence type="ECO:0000256" key="1">
    <source>
        <dbReference type="SAM" id="MobiDB-lite"/>
    </source>
</evidence>
<evidence type="ECO:0000313" key="2">
    <source>
        <dbReference type="EMBL" id="BCA86637.1"/>
    </source>
</evidence>
<name>A0A679ISX2_9ENTE</name>
<evidence type="ECO:0000313" key="3">
    <source>
        <dbReference type="Proteomes" id="UP000502998"/>
    </source>
</evidence>
<organism evidence="2 3">
    <name type="scientific">Enterococcus saigonensis</name>
    <dbReference type="NCBI Taxonomy" id="1805431"/>
    <lineage>
        <taxon>Bacteria</taxon>
        <taxon>Bacillati</taxon>
        <taxon>Bacillota</taxon>
        <taxon>Bacilli</taxon>
        <taxon>Lactobacillales</taxon>
        <taxon>Enterococcaceae</taxon>
        <taxon>Enterococcus</taxon>
    </lineage>
</organism>
<accession>A0A679ISX2</accession>
<dbReference type="EMBL" id="AP022822">
    <property type="protein sequence ID" value="BCA86637.1"/>
    <property type="molecule type" value="Genomic_DNA"/>
</dbReference>
<feature type="region of interest" description="Disordered" evidence="1">
    <location>
        <begin position="56"/>
        <end position="78"/>
    </location>
</feature>
<gene>
    <name evidence="2" type="ORF">EsVE80_21600</name>
</gene>